<keyword evidence="7" id="KW-0677">Repeat</keyword>
<dbReference type="PANTHER" id="PTHR48056:SF28">
    <property type="entry name" value="PROTEIN KINASE DOMAIN-CONTAINING PROTEIN"/>
    <property type="match status" value="1"/>
</dbReference>
<dbReference type="SUPFAM" id="SSF52058">
    <property type="entry name" value="L domain-like"/>
    <property type="match status" value="3"/>
</dbReference>
<proteinExistence type="inferred from homology"/>
<evidence type="ECO:0000256" key="6">
    <source>
        <dbReference type="ARBA" id="ARBA00022729"/>
    </source>
</evidence>
<evidence type="ECO:0000256" key="14">
    <source>
        <dbReference type="SAM" id="MobiDB-lite"/>
    </source>
</evidence>
<evidence type="ECO:0000259" key="17">
    <source>
        <dbReference type="PROSITE" id="PS50011"/>
    </source>
</evidence>
<keyword evidence="6 16" id="KW-0732">Signal</keyword>
<feature type="chain" id="PRO_5040435115" description="Protein kinase domain-containing protein" evidence="16">
    <location>
        <begin position="26"/>
        <end position="1140"/>
    </location>
</feature>
<feature type="signal peptide" evidence="16">
    <location>
        <begin position="1"/>
        <end position="25"/>
    </location>
</feature>
<dbReference type="InterPro" id="IPR032675">
    <property type="entry name" value="LRR_dom_sf"/>
</dbReference>
<dbReference type="EMBL" id="JAMYWD010000007">
    <property type="protein sequence ID" value="KAJ4965695.1"/>
    <property type="molecule type" value="Genomic_DNA"/>
</dbReference>
<dbReference type="Pfam" id="PF13855">
    <property type="entry name" value="LRR_8"/>
    <property type="match status" value="3"/>
</dbReference>
<dbReference type="CDD" id="cd14066">
    <property type="entry name" value="STKc_IRAK"/>
    <property type="match status" value="1"/>
</dbReference>
<evidence type="ECO:0000256" key="2">
    <source>
        <dbReference type="ARBA" id="ARBA00008684"/>
    </source>
</evidence>
<dbReference type="SMART" id="SM00220">
    <property type="entry name" value="S_TKc"/>
    <property type="match status" value="1"/>
</dbReference>
<evidence type="ECO:0000313" key="19">
    <source>
        <dbReference type="Proteomes" id="UP001141806"/>
    </source>
</evidence>
<evidence type="ECO:0000256" key="4">
    <source>
        <dbReference type="ARBA" id="ARBA00022614"/>
    </source>
</evidence>
<keyword evidence="8" id="KW-0547">Nucleotide-binding</keyword>
<sequence length="1140" mass="124108">MASINTITAFLYLLLFSGLFYSDYAQRSPQALSEIESLTSFRLNLYDPLGALNGWDSTTPSAPCDWRGILCYNGRVRELRLPRLQLSGPLSDRLSNLQELRRLSLRSNHFNGSIPPSLSKCSRLRAIYLQYNSFYGRIPSAIANLTDLQVFNVAQNLLSGGISAYFPPSLRYLDLSSNALSGEIPRNFSTSSQLQLLNLSFNRFTGEIPPTLGELPQLQYLWLDWNLLDGTVPSALANCSSLMHLSVQGNALRGLIPAAIGELPRLQVLSLSHNNLSGAVPYSAFCNVSAYPPSLRIVQLGFNAFTGLVSPPEATFYSVLQVLDLQQNEIRGMFPLWLTNVSTLTVLDLSGNSFFGKLPVGIGNFFKLEELRVANNSFQGDIPTAIQKCSLLTVLDLEGNLFTGEIPPFLGELRGVKVLSLGGNSFSGLIPAYLGGLSQLEALNLGRNNLTGNVPKELMWLSNLTSLDVGDNGLSGEIPSNIGDLRSLLVLNMSVNGFSGKIPTSIGTLLQLRVLDLSRQNLSGEIPLELSGLPNLQYIAMEENALSGDVPEGFSSLLSLRYLNLTSNAFSGKIPATYGFLRSLTTLSLSSNHITGSIPAELGNCSDLEVLQLHSDGLTGQIPTDISGLSNLKELDLSHNSLTGEIPEQISRCSSLSSLLLNDNRLSGLIPDSLSYLSNLTVLDLSVNNLSGVIPVNLTLLSSLKRFNVSRNNLRGEIPYMLGSRFKDPSAFAFNRDLCGKPLNITCENVSKPNKKKRRLILFIGIAVAGACLTTLCCCCYVFSLLRWRKRLRGESGEKKRSPARVSSGTAEGGRGSGENGNGGPKIIMFNNKLTYAETLEATRQFDEENVLSRGRYGLVFKACFQDGTVLSIRRLPDGSIDEGSFRKEAELLGKVKHRNLTVLRGYYAGPPDVRLLVYDYMPNGNLATLLQEALHQDGHVLNWPMRHLIALGVARGVAFLHTASIVHGDIKPQNVLFDADFEAHLSDFGLDRLTMATPAEASTSSTPVGSLGYVSPEAALTGQLTKGSDVYSFGIVLLELLTGKRPVMFTQDEDIVKWVKRQLQRGQISELLEPGLLEIDPESSEWEEFLLGVKVGLLCTAPDPQDRPSMADIVFMLEGCRVGPDIPSSADPTSQPSPA</sequence>
<dbReference type="GO" id="GO:0005524">
    <property type="term" value="F:ATP binding"/>
    <property type="evidence" value="ECO:0007669"/>
    <property type="project" value="UniProtKB-KW"/>
</dbReference>
<dbReference type="PROSITE" id="PS51450">
    <property type="entry name" value="LRR"/>
    <property type="match status" value="1"/>
</dbReference>
<dbReference type="Gene3D" id="3.30.200.20">
    <property type="entry name" value="Phosphorylase Kinase, domain 1"/>
    <property type="match status" value="1"/>
</dbReference>
<comment type="caution">
    <text evidence="18">The sequence shown here is derived from an EMBL/GenBank/DDBJ whole genome shotgun (WGS) entry which is preliminary data.</text>
</comment>
<dbReference type="OrthoDB" id="676979at2759"/>
<dbReference type="InterPro" id="IPR008271">
    <property type="entry name" value="Ser/Thr_kinase_AS"/>
</dbReference>
<dbReference type="AlphaFoldDB" id="A0A9Q0QN20"/>
<evidence type="ECO:0000256" key="15">
    <source>
        <dbReference type="SAM" id="Phobius"/>
    </source>
</evidence>
<dbReference type="FunFam" id="1.10.510.10:FF:000192">
    <property type="entry name" value="LRR receptor-like serine/threonine-protein kinase RPK2"/>
    <property type="match status" value="1"/>
</dbReference>
<keyword evidence="19" id="KW-1185">Reference proteome</keyword>
<dbReference type="FunFam" id="3.30.200.20:FF:000404">
    <property type="entry name" value="Putative LRR receptor-like serine/threonine-protein kinase"/>
    <property type="match status" value="1"/>
</dbReference>
<feature type="transmembrane region" description="Helical" evidence="15">
    <location>
        <begin position="760"/>
        <end position="783"/>
    </location>
</feature>
<dbReference type="GO" id="GO:0005886">
    <property type="term" value="C:plasma membrane"/>
    <property type="evidence" value="ECO:0007669"/>
    <property type="project" value="UniProtKB-SubCell"/>
</dbReference>
<gene>
    <name evidence="18" type="ORF">NE237_017544</name>
</gene>
<feature type="region of interest" description="Disordered" evidence="14">
    <location>
        <begin position="797"/>
        <end position="824"/>
    </location>
</feature>
<keyword evidence="5 15" id="KW-0812">Transmembrane</keyword>
<keyword evidence="11 15" id="KW-0472">Membrane</keyword>
<keyword evidence="12" id="KW-0675">Receptor</keyword>
<evidence type="ECO:0000256" key="1">
    <source>
        <dbReference type="ARBA" id="ARBA00004251"/>
    </source>
</evidence>
<dbReference type="PROSITE" id="PS00108">
    <property type="entry name" value="PROTEIN_KINASE_ST"/>
    <property type="match status" value="1"/>
</dbReference>
<evidence type="ECO:0000256" key="16">
    <source>
        <dbReference type="SAM" id="SignalP"/>
    </source>
</evidence>
<dbReference type="Pfam" id="PF23598">
    <property type="entry name" value="LRR_14"/>
    <property type="match status" value="1"/>
</dbReference>
<accession>A0A9Q0QN20</accession>
<keyword evidence="4" id="KW-0433">Leucine-rich repeat</keyword>
<dbReference type="SMART" id="SM00369">
    <property type="entry name" value="LRR_TYP"/>
    <property type="match status" value="10"/>
</dbReference>
<dbReference type="InterPro" id="IPR011009">
    <property type="entry name" value="Kinase-like_dom_sf"/>
</dbReference>
<keyword evidence="13" id="KW-0325">Glycoprotein</keyword>
<feature type="domain" description="Protein kinase" evidence="17">
    <location>
        <begin position="846"/>
        <end position="1127"/>
    </location>
</feature>
<dbReference type="SUPFAM" id="SSF56112">
    <property type="entry name" value="Protein kinase-like (PK-like)"/>
    <property type="match status" value="1"/>
</dbReference>
<protein>
    <recommendedName>
        <fullName evidence="17">Protein kinase domain-containing protein</fullName>
    </recommendedName>
</protein>
<keyword evidence="9" id="KW-0067">ATP-binding</keyword>
<keyword evidence="10 15" id="KW-1133">Transmembrane helix</keyword>
<dbReference type="InterPro" id="IPR050647">
    <property type="entry name" value="Plant_LRR-RLKs"/>
</dbReference>
<dbReference type="Pfam" id="PF00069">
    <property type="entry name" value="Pkinase"/>
    <property type="match status" value="1"/>
</dbReference>
<dbReference type="InterPro" id="IPR001611">
    <property type="entry name" value="Leu-rich_rpt"/>
</dbReference>
<evidence type="ECO:0000256" key="11">
    <source>
        <dbReference type="ARBA" id="ARBA00023136"/>
    </source>
</evidence>
<evidence type="ECO:0000256" key="12">
    <source>
        <dbReference type="ARBA" id="ARBA00023170"/>
    </source>
</evidence>
<dbReference type="InterPro" id="IPR013210">
    <property type="entry name" value="LRR_N_plant-typ"/>
</dbReference>
<dbReference type="InterPro" id="IPR055414">
    <property type="entry name" value="LRR_R13L4/SHOC2-like"/>
</dbReference>
<evidence type="ECO:0000256" key="5">
    <source>
        <dbReference type="ARBA" id="ARBA00022692"/>
    </source>
</evidence>
<comment type="subcellular location">
    <subcellularLocation>
        <location evidence="1">Cell membrane</location>
        <topology evidence="1">Single-pass type I membrane protein</topology>
    </subcellularLocation>
</comment>
<dbReference type="Gene3D" id="3.80.10.10">
    <property type="entry name" value="Ribonuclease Inhibitor"/>
    <property type="match status" value="5"/>
</dbReference>
<evidence type="ECO:0000313" key="18">
    <source>
        <dbReference type="EMBL" id="KAJ4965695.1"/>
    </source>
</evidence>
<evidence type="ECO:0000256" key="8">
    <source>
        <dbReference type="ARBA" id="ARBA00022741"/>
    </source>
</evidence>
<dbReference type="FunFam" id="3.80.10.10:FF:000905">
    <property type="entry name" value="Receptor-like protein kinase 7"/>
    <property type="match status" value="1"/>
</dbReference>
<feature type="compositionally biased region" description="Gly residues" evidence="14">
    <location>
        <begin position="811"/>
        <end position="824"/>
    </location>
</feature>
<dbReference type="FunFam" id="3.80.10.10:FF:000101">
    <property type="entry name" value="LRR receptor-like serine/threonine-protein kinase ERECTA"/>
    <property type="match status" value="1"/>
</dbReference>
<dbReference type="Gene3D" id="1.10.510.10">
    <property type="entry name" value="Transferase(Phosphotransferase) domain 1"/>
    <property type="match status" value="1"/>
</dbReference>
<keyword evidence="3" id="KW-1003">Cell membrane</keyword>
<dbReference type="FunFam" id="3.80.10.10:FF:000095">
    <property type="entry name" value="LRR receptor-like serine/threonine-protein kinase GSO1"/>
    <property type="match status" value="1"/>
</dbReference>
<dbReference type="Pfam" id="PF08263">
    <property type="entry name" value="LRRNT_2"/>
    <property type="match status" value="1"/>
</dbReference>
<dbReference type="PROSITE" id="PS50011">
    <property type="entry name" value="PROTEIN_KINASE_DOM"/>
    <property type="match status" value="1"/>
</dbReference>
<evidence type="ECO:0000256" key="3">
    <source>
        <dbReference type="ARBA" id="ARBA00022475"/>
    </source>
</evidence>
<dbReference type="Proteomes" id="UP001141806">
    <property type="component" value="Unassembled WGS sequence"/>
</dbReference>
<reference evidence="18" key="1">
    <citation type="journal article" date="2023" name="Plant J.">
        <title>The genome of the king protea, Protea cynaroides.</title>
        <authorList>
            <person name="Chang J."/>
            <person name="Duong T.A."/>
            <person name="Schoeman C."/>
            <person name="Ma X."/>
            <person name="Roodt D."/>
            <person name="Barker N."/>
            <person name="Li Z."/>
            <person name="Van de Peer Y."/>
            <person name="Mizrachi E."/>
        </authorList>
    </citation>
    <scope>NUCLEOTIDE SEQUENCE</scope>
    <source>
        <tissue evidence="18">Young leaves</tissue>
    </source>
</reference>
<dbReference type="GO" id="GO:0033612">
    <property type="term" value="F:receptor serine/threonine kinase binding"/>
    <property type="evidence" value="ECO:0007669"/>
    <property type="project" value="TreeGrafter"/>
</dbReference>
<dbReference type="GO" id="GO:0004672">
    <property type="term" value="F:protein kinase activity"/>
    <property type="evidence" value="ECO:0007669"/>
    <property type="project" value="InterPro"/>
</dbReference>
<evidence type="ECO:0000256" key="9">
    <source>
        <dbReference type="ARBA" id="ARBA00022840"/>
    </source>
</evidence>
<comment type="similarity">
    <text evidence="2">Belongs to the protein kinase superfamily. Ser/Thr protein kinase family.</text>
</comment>
<dbReference type="SMART" id="SM00365">
    <property type="entry name" value="LRR_SD22"/>
    <property type="match status" value="5"/>
</dbReference>
<evidence type="ECO:0000256" key="10">
    <source>
        <dbReference type="ARBA" id="ARBA00022989"/>
    </source>
</evidence>
<dbReference type="Pfam" id="PF00560">
    <property type="entry name" value="LRR_1"/>
    <property type="match status" value="6"/>
</dbReference>
<organism evidence="18 19">
    <name type="scientific">Protea cynaroides</name>
    <dbReference type="NCBI Taxonomy" id="273540"/>
    <lineage>
        <taxon>Eukaryota</taxon>
        <taxon>Viridiplantae</taxon>
        <taxon>Streptophyta</taxon>
        <taxon>Embryophyta</taxon>
        <taxon>Tracheophyta</taxon>
        <taxon>Spermatophyta</taxon>
        <taxon>Magnoliopsida</taxon>
        <taxon>Proteales</taxon>
        <taxon>Proteaceae</taxon>
        <taxon>Protea</taxon>
    </lineage>
</organism>
<dbReference type="PANTHER" id="PTHR48056">
    <property type="entry name" value="LRR RECEPTOR-LIKE SERINE/THREONINE-PROTEIN KINASE-RELATED"/>
    <property type="match status" value="1"/>
</dbReference>
<dbReference type="PRINTS" id="PR00019">
    <property type="entry name" value="LEURICHRPT"/>
</dbReference>
<dbReference type="InterPro" id="IPR000719">
    <property type="entry name" value="Prot_kinase_dom"/>
</dbReference>
<evidence type="ECO:0000256" key="7">
    <source>
        <dbReference type="ARBA" id="ARBA00022737"/>
    </source>
</evidence>
<evidence type="ECO:0000256" key="13">
    <source>
        <dbReference type="ARBA" id="ARBA00023180"/>
    </source>
</evidence>
<dbReference type="InterPro" id="IPR003591">
    <property type="entry name" value="Leu-rich_rpt_typical-subtyp"/>
</dbReference>
<name>A0A9Q0QN20_9MAGN</name>